<dbReference type="PANTHER" id="PTHR30399">
    <property type="entry name" value="UNCHARACTERIZED PROTEIN YGJP"/>
    <property type="match status" value="1"/>
</dbReference>
<feature type="domain" description="YgjP-like metallopeptidase" evidence="1">
    <location>
        <begin position="17"/>
        <end position="221"/>
    </location>
</feature>
<evidence type="ECO:0000259" key="1">
    <source>
        <dbReference type="Pfam" id="PF01863"/>
    </source>
</evidence>
<protein>
    <submittedName>
        <fullName evidence="2">M48 family metallopeptidase</fullName>
    </submittedName>
</protein>
<dbReference type="Pfam" id="PF01863">
    <property type="entry name" value="YgjP-like"/>
    <property type="match status" value="1"/>
</dbReference>
<dbReference type="RefSeq" id="WP_386720884.1">
    <property type="nucleotide sequence ID" value="NZ_JBHRSZ010000004.1"/>
</dbReference>
<proteinExistence type="predicted"/>
<organism evidence="2 3">
    <name type="scientific">Litoribrevibacter euphylliae</name>
    <dbReference type="NCBI Taxonomy" id="1834034"/>
    <lineage>
        <taxon>Bacteria</taxon>
        <taxon>Pseudomonadati</taxon>
        <taxon>Pseudomonadota</taxon>
        <taxon>Gammaproteobacteria</taxon>
        <taxon>Oceanospirillales</taxon>
        <taxon>Oceanospirillaceae</taxon>
        <taxon>Litoribrevibacter</taxon>
    </lineage>
</organism>
<gene>
    <name evidence="2" type="ORF">ACFOEK_11615</name>
</gene>
<evidence type="ECO:0000313" key="2">
    <source>
        <dbReference type="EMBL" id="MFC3151675.1"/>
    </source>
</evidence>
<dbReference type="InterPro" id="IPR053136">
    <property type="entry name" value="UTP_pyrophosphatase-like"/>
</dbReference>
<dbReference type="Proteomes" id="UP001595476">
    <property type="component" value="Unassembled WGS sequence"/>
</dbReference>
<reference evidence="3" key="1">
    <citation type="journal article" date="2019" name="Int. J. Syst. Evol. Microbiol.">
        <title>The Global Catalogue of Microorganisms (GCM) 10K type strain sequencing project: providing services to taxonomists for standard genome sequencing and annotation.</title>
        <authorList>
            <consortium name="The Broad Institute Genomics Platform"/>
            <consortium name="The Broad Institute Genome Sequencing Center for Infectious Disease"/>
            <person name="Wu L."/>
            <person name="Ma J."/>
        </authorList>
    </citation>
    <scope>NUCLEOTIDE SEQUENCE [LARGE SCALE GENOMIC DNA]</scope>
    <source>
        <strain evidence="3">KCTC 52438</strain>
    </source>
</reference>
<comment type="caution">
    <text evidence="2">The sequence shown here is derived from an EMBL/GenBank/DDBJ whole genome shotgun (WGS) entry which is preliminary data.</text>
</comment>
<dbReference type="CDD" id="cd07344">
    <property type="entry name" value="M48_yhfN_like"/>
    <property type="match status" value="1"/>
</dbReference>
<dbReference type="PANTHER" id="PTHR30399:SF1">
    <property type="entry name" value="UTP PYROPHOSPHATASE"/>
    <property type="match status" value="1"/>
</dbReference>
<dbReference type="Gene3D" id="3.30.2010.10">
    <property type="entry name" value="Metalloproteases ('zincins'), catalytic domain"/>
    <property type="match status" value="1"/>
</dbReference>
<sequence length="230" mass="26452">MNLPISPQVKITFSKRKTIGLYVNGKGVEVRAPHGTSKSYIQGFINSKQDWIVKKLNEAQAKQSEKYQLRDGSVIPIIGENKTLEITMGSRNQVIETNNTLFLHVSRLDQARINKVFSDFLIAKAKQLIPSIANEVAEAAGLKQRLKDIKFRRTKTKWGHCTHDGRLQFNWLIMMAPYKIIRSLVIHEVCHLAHLNHSQAFWDLVKKHDPDYLLSKHWLNVHGHKLALFE</sequence>
<evidence type="ECO:0000313" key="3">
    <source>
        <dbReference type="Proteomes" id="UP001595476"/>
    </source>
</evidence>
<accession>A0ABV7HGV9</accession>
<name>A0ABV7HGV9_9GAMM</name>
<dbReference type="EMBL" id="JBHRSZ010000004">
    <property type="protein sequence ID" value="MFC3151675.1"/>
    <property type="molecule type" value="Genomic_DNA"/>
</dbReference>
<dbReference type="InterPro" id="IPR002725">
    <property type="entry name" value="YgjP-like_metallopeptidase"/>
</dbReference>
<keyword evidence="3" id="KW-1185">Reference proteome</keyword>